<feature type="transmembrane region" description="Helical" evidence="3">
    <location>
        <begin position="263"/>
        <end position="288"/>
    </location>
</feature>
<dbReference type="InterPro" id="IPR025645">
    <property type="entry name" value="DUF4349"/>
</dbReference>
<keyword evidence="3" id="KW-0812">Transmembrane</keyword>
<keyword evidence="3" id="KW-0472">Membrane</keyword>
<evidence type="ECO:0000256" key="4">
    <source>
        <dbReference type="SAM" id="SignalP"/>
    </source>
</evidence>
<reference evidence="6" key="1">
    <citation type="journal article" date="2014" name="Int. J. Syst. Evol. Microbiol.">
        <title>Complete genome sequence of Corynebacterium casei LMG S-19264T (=DSM 44701T), isolated from a smear-ripened cheese.</title>
        <authorList>
            <consortium name="US DOE Joint Genome Institute (JGI-PGF)"/>
            <person name="Walter F."/>
            <person name="Albersmeier A."/>
            <person name="Kalinowski J."/>
            <person name="Ruckert C."/>
        </authorList>
    </citation>
    <scope>NUCLEOTIDE SEQUENCE</scope>
    <source>
        <strain evidence="6">CGMCC 1.12921</strain>
    </source>
</reference>
<dbReference type="RefSeq" id="WP_188159034.1">
    <property type="nucleotide sequence ID" value="NZ_BMGH01000001.1"/>
</dbReference>
<proteinExistence type="predicted"/>
<dbReference type="EMBL" id="BMGH01000001">
    <property type="protein sequence ID" value="GGD07037.1"/>
    <property type="molecule type" value="Genomic_DNA"/>
</dbReference>
<protein>
    <recommendedName>
        <fullName evidence="5">DUF4349 domain-containing protein</fullName>
    </recommendedName>
</protein>
<feature type="chain" id="PRO_5035205748" description="DUF4349 domain-containing protein" evidence="4">
    <location>
        <begin position="23"/>
        <end position="301"/>
    </location>
</feature>
<dbReference type="AlphaFoldDB" id="A0A8J2V5E0"/>
<sequence length="301" mass="32547">MKKLLCLAALCLLAGCGEVEMAHEEAAMMEPAPAFAPQADYAAGSDAASGRKMAQPAAPEGESEPVGGRMLAYEYSAELQVPAARVSPVMKAHMAACESAGAAICQIIASNQGGSGEDWGWASLEMRAARDWMSDFRTGLEGDAQAANGKLASSSMRAEDLTRTITDMTARLEAQKTLRGRLLLLLEKDTDQVGDLLQIERELARVQGEIESAESYLRVLQARVSMDRMNLSYQTLPQAVSSSTFDSLGHAFKRFFGVLADSLATMVLFFAAILPWLIIAVPALWLLVRVIRGLFKRRKTA</sequence>
<dbReference type="Pfam" id="PF14257">
    <property type="entry name" value="DUF4349"/>
    <property type="match status" value="1"/>
</dbReference>
<dbReference type="PROSITE" id="PS51257">
    <property type="entry name" value="PROKAR_LIPOPROTEIN"/>
    <property type="match status" value="1"/>
</dbReference>
<keyword evidence="1" id="KW-0175">Coiled coil</keyword>
<evidence type="ECO:0000256" key="1">
    <source>
        <dbReference type="SAM" id="Coils"/>
    </source>
</evidence>
<feature type="signal peptide" evidence="4">
    <location>
        <begin position="1"/>
        <end position="22"/>
    </location>
</feature>
<evidence type="ECO:0000256" key="3">
    <source>
        <dbReference type="SAM" id="Phobius"/>
    </source>
</evidence>
<organism evidence="6 7">
    <name type="scientific">Aquisalinus flavus</name>
    <dbReference type="NCBI Taxonomy" id="1526572"/>
    <lineage>
        <taxon>Bacteria</taxon>
        <taxon>Pseudomonadati</taxon>
        <taxon>Pseudomonadota</taxon>
        <taxon>Alphaproteobacteria</taxon>
        <taxon>Parvularculales</taxon>
        <taxon>Parvularculaceae</taxon>
        <taxon>Aquisalinus</taxon>
    </lineage>
</organism>
<evidence type="ECO:0000259" key="5">
    <source>
        <dbReference type="Pfam" id="PF14257"/>
    </source>
</evidence>
<dbReference type="Proteomes" id="UP000613582">
    <property type="component" value="Unassembled WGS sequence"/>
</dbReference>
<comment type="caution">
    <text evidence="6">The sequence shown here is derived from an EMBL/GenBank/DDBJ whole genome shotgun (WGS) entry which is preliminary data.</text>
</comment>
<accession>A0A8J2V5E0</accession>
<feature type="coiled-coil region" evidence="1">
    <location>
        <begin position="196"/>
        <end position="223"/>
    </location>
</feature>
<feature type="domain" description="DUF4349" evidence="5">
    <location>
        <begin position="69"/>
        <end position="289"/>
    </location>
</feature>
<keyword evidence="3" id="KW-1133">Transmembrane helix</keyword>
<evidence type="ECO:0000313" key="6">
    <source>
        <dbReference type="EMBL" id="GGD07037.1"/>
    </source>
</evidence>
<evidence type="ECO:0000256" key="2">
    <source>
        <dbReference type="SAM" id="MobiDB-lite"/>
    </source>
</evidence>
<keyword evidence="4" id="KW-0732">Signal</keyword>
<keyword evidence="7" id="KW-1185">Reference proteome</keyword>
<reference evidence="6" key="2">
    <citation type="submission" date="2020-09" db="EMBL/GenBank/DDBJ databases">
        <authorList>
            <person name="Sun Q."/>
            <person name="Zhou Y."/>
        </authorList>
    </citation>
    <scope>NUCLEOTIDE SEQUENCE</scope>
    <source>
        <strain evidence="6">CGMCC 1.12921</strain>
    </source>
</reference>
<gene>
    <name evidence="6" type="ORF">GCM10011342_14800</name>
</gene>
<feature type="region of interest" description="Disordered" evidence="2">
    <location>
        <begin position="46"/>
        <end position="65"/>
    </location>
</feature>
<name>A0A8J2V5E0_9PROT</name>
<evidence type="ECO:0000313" key="7">
    <source>
        <dbReference type="Proteomes" id="UP000613582"/>
    </source>
</evidence>